<evidence type="ECO:0000313" key="10">
    <source>
        <dbReference type="Proteomes" id="UP000677054"/>
    </source>
</evidence>
<keyword evidence="1" id="KW-0479">Metal-binding</keyword>
<dbReference type="PANTHER" id="PTHR47156">
    <property type="entry name" value="PROTEIN CBG20824"/>
    <property type="match status" value="1"/>
</dbReference>
<name>A0A7R9A4M5_9CRUS</name>
<proteinExistence type="predicted"/>
<dbReference type="PROSITE" id="PS50206">
    <property type="entry name" value="RHODANESE_3"/>
    <property type="match status" value="1"/>
</dbReference>
<dbReference type="Pfam" id="PF13445">
    <property type="entry name" value="zf-RING_UBOX"/>
    <property type="match status" value="2"/>
</dbReference>
<dbReference type="EMBL" id="CAJPEV010001471">
    <property type="protein sequence ID" value="CAG0892848.1"/>
    <property type="molecule type" value="Genomic_DNA"/>
</dbReference>
<dbReference type="SMART" id="SM00184">
    <property type="entry name" value="RING"/>
    <property type="match status" value="2"/>
</dbReference>
<dbReference type="PROSITE" id="PS00518">
    <property type="entry name" value="ZF_RING_1"/>
    <property type="match status" value="2"/>
</dbReference>
<feature type="domain" description="Rhodanese" evidence="8">
    <location>
        <begin position="763"/>
        <end position="787"/>
    </location>
</feature>
<dbReference type="Pfam" id="PF08969">
    <property type="entry name" value="USP8_dimer"/>
    <property type="match status" value="1"/>
</dbReference>
<dbReference type="InterPro" id="IPR052667">
    <property type="entry name" value="E3_ubiquitin-ligase_RING"/>
</dbReference>
<evidence type="ECO:0000256" key="4">
    <source>
        <dbReference type="PROSITE-ProRule" id="PRU00175"/>
    </source>
</evidence>
<dbReference type="SUPFAM" id="SSF52821">
    <property type="entry name" value="Rhodanese/Cell cycle control phosphatase"/>
    <property type="match status" value="1"/>
</dbReference>
<dbReference type="SUPFAM" id="SSF57850">
    <property type="entry name" value="RING/U-box"/>
    <property type="match status" value="2"/>
</dbReference>
<evidence type="ECO:0000256" key="6">
    <source>
        <dbReference type="SAM" id="MobiDB-lite"/>
    </source>
</evidence>
<feature type="compositionally biased region" description="Low complexity" evidence="6">
    <location>
        <begin position="880"/>
        <end position="892"/>
    </location>
</feature>
<evidence type="ECO:0000259" key="7">
    <source>
        <dbReference type="PROSITE" id="PS50089"/>
    </source>
</evidence>
<feature type="region of interest" description="Disordered" evidence="6">
    <location>
        <begin position="415"/>
        <end position="454"/>
    </location>
</feature>
<dbReference type="GO" id="GO:0016579">
    <property type="term" value="P:protein deubiquitination"/>
    <property type="evidence" value="ECO:0007669"/>
    <property type="project" value="UniProtKB-ARBA"/>
</dbReference>
<evidence type="ECO:0000256" key="3">
    <source>
        <dbReference type="ARBA" id="ARBA00022833"/>
    </source>
</evidence>
<accession>A0A7R9A4M5</accession>
<protein>
    <recommendedName>
        <fullName evidence="11">RING-type domain-containing protein</fullName>
    </recommendedName>
</protein>
<dbReference type="GO" id="GO:0008270">
    <property type="term" value="F:zinc ion binding"/>
    <property type="evidence" value="ECO:0007669"/>
    <property type="project" value="UniProtKB-KW"/>
</dbReference>
<keyword evidence="5" id="KW-0175">Coiled coil</keyword>
<feature type="compositionally biased region" description="Basic and acidic residues" evidence="6">
    <location>
        <begin position="1"/>
        <end position="15"/>
    </location>
</feature>
<dbReference type="Proteomes" id="UP000677054">
    <property type="component" value="Unassembled WGS sequence"/>
</dbReference>
<keyword evidence="2 4" id="KW-0863">Zinc-finger</keyword>
<feature type="region of interest" description="Disordered" evidence="6">
    <location>
        <begin position="1182"/>
        <end position="1206"/>
    </location>
</feature>
<gene>
    <name evidence="9" type="ORF">DSTB1V02_LOCUS7326</name>
</gene>
<evidence type="ECO:0000259" key="8">
    <source>
        <dbReference type="PROSITE" id="PS50206"/>
    </source>
</evidence>
<evidence type="ECO:0000256" key="2">
    <source>
        <dbReference type="ARBA" id="ARBA00022771"/>
    </source>
</evidence>
<dbReference type="Gene3D" id="1.20.58.80">
    <property type="entry name" value="Phosphotransferase system, lactose/cellobiose-type IIA subunit"/>
    <property type="match status" value="1"/>
</dbReference>
<dbReference type="Gene3D" id="3.40.250.10">
    <property type="entry name" value="Rhodanese-like domain"/>
    <property type="match status" value="1"/>
</dbReference>
<dbReference type="PANTHER" id="PTHR47156:SF6">
    <property type="entry name" value="C2H2-TYPE DOMAIN-CONTAINING PROTEIN-RELATED"/>
    <property type="match status" value="1"/>
</dbReference>
<feature type="domain" description="RING-type" evidence="7">
    <location>
        <begin position="485"/>
        <end position="530"/>
    </location>
</feature>
<feature type="region of interest" description="Disordered" evidence="6">
    <location>
        <begin position="59"/>
        <end position="90"/>
    </location>
</feature>
<sequence>MRNEVLKRPMKHPVETGDNLQSSRVSDPQHDYLQEFPPLPHSRQLFPLHRLRVFDKASNMNSSADASDSPSSMPEPMKPPPPKRSSKTNLSSELQCFASKLDSMFGGEGANKGVKKPIGGVALFGCSPMPKLLSTKSLEPDLPPEICREETVESKLDSVENGSESIFSPADRAISVEDSPVKFQEINPVSLLGEEAEMEGLDAIIHEIQNKIQDVLHELTRIGAERAALEQRTADKNFTYEVTKREKAALKEGEYETRCLVCNVACHFPCKVQNSKKAECEIMEAGRCKACRCDAAKHFNSPHRFQTSKESKTLKDLKHSHRAQTRRNESLLEILKRKYERSQNEMMDLVLEAHEELCKLEPMSISEYMDILISSENKQTRLGWMDRVRILQETQDRMGMGQASNETADVIKSTDEERVGNRAGNPEVSSGTFQRISLTESSTEPVERVSLPSQVSEQEAFASRAAIDDGLIESKTPPKNSALACKICEEGFRAEGDRVPRLLPCGHTLCHSCLEMLAQRGPTVLCPFDRSAAAIGLEGVYGLKKNFVLLEILDQGLSLLKFNSGSKLKSHGIERAYLASQRKGIFPFSTSKFQYEIHFEKMVQKNKRDMADKIPERIQKGHMPITNVVKSVQKVFKEAEVAMNDKDEEKSFVFYMKGLKIFFENILNTKEYKKNETYFRSMLEKEVKEASDIVCDLEKSLERRYDLLKEGMEVAVRDKRREEEQLKKDHVKRAITLQPQHDGINLDSPVISCHQLKNLFHESSRSFLILDCRAEEDFDASHIKSSRVLSVPDKYLKPGVTCNSLLKTLPEDDGFTFGRRSTVDLLFLMDWFTEDSPTPQSPLQNLYEAIVKWDPGTRYKCTHPMIVKVIEYPDLDTFRPPAETSPEEAPASLLPSKSPLQEVPSRTEPDVGLHRLHGGRVSMESQVLRPLAAPENAEVKQIVKKPPTVNRDLKPGKKMEERIEERGELLEMTREVLRLENEWDQVRLRREKESEEAMRQELQRKEQQLMDRISSMESEKKSLEEKWETQAKENEELRKEMELWRSKATSLEEKREAEKEEEKFRQHEVPKKKMNAGFQRLLHERKAKDFRMKKLQEEGETEKQGNGTHLGNGLGGAFHFNGSKEPSPKARSGEFPLRTGLRAYSSNTGLQGFTPRPASGEPSLKIQSLFSPTVCESPKIQTWTHSVPRPTPTRDGQITKPSLKGPPIAATLEPRVSLPTLQRGGVKVGSLATRPIPAPRNMVKQNLVLVCKICDENFKAVSHRVPRLLPCGHTLCHTCLVVLAKQGTPVLCPFDRSAAEIG</sequence>
<feature type="compositionally biased region" description="Polar residues" evidence="6">
    <location>
        <begin position="427"/>
        <end position="444"/>
    </location>
</feature>
<dbReference type="OrthoDB" id="292964at2759"/>
<dbReference type="EMBL" id="LR900988">
    <property type="protein sequence ID" value="CAD7247495.1"/>
    <property type="molecule type" value="Genomic_DNA"/>
</dbReference>
<dbReference type="SUPFAM" id="SSF140856">
    <property type="entry name" value="USP8 N-terminal domain-like"/>
    <property type="match status" value="1"/>
</dbReference>
<feature type="region of interest" description="Disordered" evidence="6">
    <location>
        <begin position="1"/>
        <end position="41"/>
    </location>
</feature>
<feature type="compositionally biased region" description="Low complexity" evidence="6">
    <location>
        <begin position="59"/>
        <end position="75"/>
    </location>
</feature>
<organism evidence="9">
    <name type="scientific">Darwinula stevensoni</name>
    <dbReference type="NCBI Taxonomy" id="69355"/>
    <lineage>
        <taxon>Eukaryota</taxon>
        <taxon>Metazoa</taxon>
        <taxon>Ecdysozoa</taxon>
        <taxon>Arthropoda</taxon>
        <taxon>Crustacea</taxon>
        <taxon>Oligostraca</taxon>
        <taxon>Ostracoda</taxon>
        <taxon>Podocopa</taxon>
        <taxon>Podocopida</taxon>
        <taxon>Darwinulocopina</taxon>
        <taxon>Darwinuloidea</taxon>
        <taxon>Darwinulidae</taxon>
        <taxon>Darwinula</taxon>
    </lineage>
</organism>
<keyword evidence="10" id="KW-1185">Reference proteome</keyword>
<feature type="domain" description="RING-type" evidence="7">
    <location>
        <begin position="1251"/>
        <end position="1296"/>
    </location>
</feature>
<dbReference type="InterPro" id="IPR013083">
    <property type="entry name" value="Znf_RING/FYVE/PHD"/>
</dbReference>
<dbReference type="InterPro" id="IPR015063">
    <property type="entry name" value="USP8_dimer"/>
</dbReference>
<keyword evidence="3" id="KW-0862">Zinc</keyword>
<reference evidence="9" key="1">
    <citation type="submission" date="2020-11" db="EMBL/GenBank/DDBJ databases">
        <authorList>
            <person name="Tran Van P."/>
        </authorList>
    </citation>
    <scope>NUCLEOTIDE SEQUENCE</scope>
</reference>
<feature type="coiled-coil region" evidence="5">
    <location>
        <begin position="962"/>
        <end position="1061"/>
    </location>
</feature>
<evidence type="ECO:0000256" key="1">
    <source>
        <dbReference type="ARBA" id="ARBA00022723"/>
    </source>
</evidence>
<dbReference type="InterPro" id="IPR017907">
    <property type="entry name" value="Znf_RING_CS"/>
</dbReference>
<dbReference type="InterPro" id="IPR001763">
    <property type="entry name" value="Rhodanese-like_dom"/>
</dbReference>
<feature type="region of interest" description="Disordered" evidence="6">
    <location>
        <begin position="879"/>
        <end position="909"/>
    </location>
</feature>
<evidence type="ECO:0000313" key="9">
    <source>
        <dbReference type="EMBL" id="CAD7247495.1"/>
    </source>
</evidence>
<dbReference type="InterPro" id="IPR001841">
    <property type="entry name" value="Znf_RING"/>
</dbReference>
<dbReference type="InterPro" id="IPR036873">
    <property type="entry name" value="Rhodanese-like_dom_sf"/>
</dbReference>
<dbReference type="PROSITE" id="PS50089">
    <property type="entry name" value="ZF_RING_2"/>
    <property type="match status" value="2"/>
</dbReference>
<evidence type="ECO:0008006" key="11">
    <source>
        <dbReference type="Google" id="ProtNLM"/>
    </source>
</evidence>
<evidence type="ECO:0000256" key="5">
    <source>
        <dbReference type="SAM" id="Coils"/>
    </source>
</evidence>
<dbReference type="InterPro" id="IPR027370">
    <property type="entry name" value="Znf-RING_euk"/>
</dbReference>
<dbReference type="Gene3D" id="3.30.40.10">
    <property type="entry name" value="Zinc/RING finger domain, C3HC4 (zinc finger)"/>
    <property type="match status" value="2"/>
</dbReference>